<dbReference type="Proteomes" id="UP001500420">
    <property type="component" value="Unassembled WGS sequence"/>
</dbReference>
<sequence>METVELSAGEVEQQERCPECGTVALYGGEKTDLDGRVLAEFYECLDPDCRCTWWIEGRE</sequence>
<dbReference type="EMBL" id="BAAADV010000001">
    <property type="protein sequence ID" value="GAA0669841.1"/>
    <property type="molecule type" value="Genomic_DNA"/>
</dbReference>
<accession>A0AAV3T8P3</accession>
<evidence type="ECO:0000313" key="1">
    <source>
        <dbReference type="EMBL" id="GAA0669841.1"/>
    </source>
</evidence>
<keyword evidence="2" id="KW-1185">Reference proteome</keyword>
<reference evidence="1 2" key="1">
    <citation type="journal article" date="2019" name="Int. J. Syst. Evol. Microbiol.">
        <title>The Global Catalogue of Microorganisms (GCM) 10K type strain sequencing project: providing services to taxonomists for standard genome sequencing and annotation.</title>
        <authorList>
            <consortium name="The Broad Institute Genomics Platform"/>
            <consortium name="The Broad Institute Genome Sequencing Center for Infectious Disease"/>
            <person name="Wu L."/>
            <person name="Ma J."/>
        </authorList>
    </citation>
    <scope>NUCLEOTIDE SEQUENCE [LARGE SCALE GENOMIC DNA]</scope>
    <source>
        <strain evidence="1 2">JCM 16328</strain>
    </source>
</reference>
<dbReference type="AlphaFoldDB" id="A0AAV3T8P3"/>
<organism evidence="1 2">
    <name type="scientific">Natronoarchaeum mannanilyticum</name>
    <dbReference type="NCBI Taxonomy" id="926360"/>
    <lineage>
        <taxon>Archaea</taxon>
        <taxon>Methanobacteriati</taxon>
        <taxon>Methanobacteriota</taxon>
        <taxon>Stenosarchaea group</taxon>
        <taxon>Halobacteria</taxon>
        <taxon>Halobacteriales</taxon>
        <taxon>Natronoarchaeaceae</taxon>
    </lineage>
</organism>
<name>A0AAV3T8P3_9EURY</name>
<dbReference type="RefSeq" id="WP_343773316.1">
    <property type="nucleotide sequence ID" value="NZ_BAAADV010000001.1"/>
</dbReference>
<protein>
    <submittedName>
        <fullName evidence="1">Uncharacterized protein</fullName>
    </submittedName>
</protein>
<gene>
    <name evidence="1" type="ORF">GCM10009020_14930</name>
</gene>
<comment type="caution">
    <text evidence="1">The sequence shown here is derived from an EMBL/GenBank/DDBJ whole genome shotgun (WGS) entry which is preliminary data.</text>
</comment>
<evidence type="ECO:0000313" key="2">
    <source>
        <dbReference type="Proteomes" id="UP001500420"/>
    </source>
</evidence>
<proteinExistence type="predicted"/>